<organism evidence="3 4">
    <name type="scientific">Phytophthora fragariaefolia</name>
    <dbReference type="NCBI Taxonomy" id="1490495"/>
    <lineage>
        <taxon>Eukaryota</taxon>
        <taxon>Sar</taxon>
        <taxon>Stramenopiles</taxon>
        <taxon>Oomycota</taxon>
        <taxon>Peronosporomycetes</taxon>
        <taxon>Peronosporales</taxon>
        <taxon>Peronosporaceae</taxon>
        <taxon>Phytophthora</taxon>
    </lineage>
</organism>
<keyword evidence="4" id="KW-1185">Reference proteome</keyword>
<name>A0A9W6TSH6_9STRA</name>
<dbReference type="AlphaFoldDB" id="A0A9W6TSH6"/>
<feature type="coiled-coil region" evidence="1">
    <location>
        <begin position="37"/>
        <end position="78"/>
    </location>
</feature>
<proteinExistence type="predicted"/>
<gene>
    <name evidence="3" type="ORF">Pfra01_000161600</name>
</gene>
<protein>
    <submittedName>
        <fullName evidence="3">Unnamed protein product</fullName>
    </submittedName>
</protein>
<keyword evidence="1" id="KW-0175">Coiled coil</keyword>
<sequence length="418" mass="44398">MESTKCLDDVISALVPDSGVGADNPLDVAILRAQHDASALNTVVEQHKELYQRMENRVKAAEDSVQRLTSQLMREREVFKAAVAANTAQSRRLRNLLSSSGAADVSTETYLRRRNEDLHKRVKRLIAANRTLRARAKLEELDPDTSVLVAEGDSSLVVAACLDCFSDLSCFLIGLSTGELDWNLSDETRVVVRDALKAADASRSADEIADSVARAAFQVPALPSEMSPKTQAAETRRMSPGASLAEVREATSKRKAPSSPVRGGVTASLPVNSRTLPLASRLDSRRVLDLSGAALQWASLAPPVTATPLGAPDASAAGGVSPSLPTTSLQKAQATLASQSSRSALSSDESVATIVLSDGEVEVEDLVVLLQWNRRFLVALTFSARKCGVAPSRKSAKSSSHKPVASAIGSRVGYFPGT</sequence>
<dbReference type="Proteomes" id="UP001165121">
    <property type="component" value="Unassembled WGS sequence"/>
</dbReference>
<dbReference type="EMBL" id="BSXT01000129">
    <property type="protein sequence ID" value="GMF18434.1"/>
    <property type="molecule type" value="Genomic_DNA"/>
</dbReference>
<evidence type="ECO:0000313" key="4">
    <source>
        <dbReference type="Proteomes" id="UP001165121"/>
    </source>
</evidence>
<evidence type="ECO:0000256" key="2">
    <source>
        <dbReference type="SAM" id="MobiDB-lite"/>
    </source>
</evidence>
<comment type="caution">
    <text evidence="3">The sequence shown here is derived from an EMBL/GenBank/DDBJ whole genome shotgun (WGS) entry which is preliminary data.</text>
</comment>
<reference evidence="3" key="1">
    <citation type="submission" date="2023-04" db="EMBL/GenBank/DDBJ databases">
        <title>Phytophthora fragariaefolia NBRC 109709.</title>
        <authorList>
            <person name="Ichikawa N."/>
            <person name="Sato H."/>
            <person name="Tonouchi N."/>
        </authorList>
    </citation>
    <scope>NUCLEOTIDE SEQUENCE</scope>
    <source>
        <strain evidence="3">NBRC 109709</strain>
    </source>
</reference>
<feature type="region of interest" description="Disordered" evidence="2">
    <location>
        <begin position="223"/>
        <end position="268"/>
    </location>
</feature>
<evidence type="ECO:0000256" key="1">
    <source>
        <dbReference type="SAM" id="Coils"/>
    </source>
</evidence>
<evidence type="ECO:0000313" key="3">
    <source>
        <dbReference type="EMBL" id="GMF18434.1"/>
    </source>
</evidence>
<accession>A0A9W6TSH6</accession>